<evidence type="ECO:0000313" key="3">
    <source>
        <dbReference type="Proteomes" id="UP001589628"/>
    </source>
</evidence>
<dbReference type="EMBL" id="JBHLZN010000002">
    <property type="protein sequence ID" value="MFB9886082.1"/>
    <property type="molecule type" value="Genomic_DNA"/>
</dbReference>
<gene>
    <name evidence="2" type="ORF">ACFFLH_06645</name>
</gene>
<sequence>MIIRKNQGLLGTLWRTMSVLAIASLLAGPVSQGLTEDGLIMASIFTPIGTLFALLAWLVRRSCNKKIQIEPDYLLIEDFRPAPLPWTDIVGFSTEQRRIGQRQNTTWLKIHFVDDRQYAKSNWQHQLSRALLGEGIAVCNLAVYSLPEADILAILERHLRQQSAPLPNPDKE</sequence>
<keyword evidence="3" id="KW-1185">Reference proteome</keyword>
<protein>
    <recommendedName>
        <fullName evidence="4">PH domain-containing protein</fullName>
    </recommendedName>
</protein>
<name>A0ABV5ZA11_9GAMM</name>
<keyword evidence="1" id="KW-0812">Transmembrane</keyword>
<accession>A0ABV5ZA11</accession>
<dbReference type="RefSeq" id="WP_027311580.1">
    <property type="nucleotide sequence ID" value="NZ_JBHLZN010000002.1"/>
</dbReference>
<evidence type="ECO:0008006" key="4">
    <source>
        <dbReference type="Google" id="ProtNLM"/>
    </source>
</evidence>
<comment type="caution">
    <text evidence="2">The sequence shown here is derived from an EMBL/GenBank/DDBJ whole genome shotgun (WGS) entry which is preliminary data.</text>
</comment>
<evidence type="ECO:0000313" key="2">
    <source>
        <dbReference type="EMBL" id="MFB9886082.1"/>
    </source>
</evidence>
<keyword evidence="1" id="KW-0472">Membrane</keyword>
<organism evidence="2 3">
    <name type="scientific">Balneatrix alpica</name>
    <dbReference type="NCBI Taxonomy" id="75684"/>
    <lineage>
        <taxon>Bacteria</taxon>
        <taxon>Pseudomonadati</taxon>
        <taxon>Pseudomonadota</taxon>
        <taxon>Gammaproteobacteria</taxon>
        <taxon>Oceanospirillales</taxon>
        <taxon>Balneatrichaceae</taxon>
        <taxon>Balneatrix</taxon>
    </lineage>
</organism>
<evidence type="ECO:0000256" key="1">
    <source>
        <dbReference type="SAM" id="Phobius"/>
    </source>
</evidence>
<reference evidence="2 3" key="1">
    <citation type="submission" date="2024-09" db="EMBL/GenBank/DDBJ databases">
        <authorList>
            <person name="Sun Q."/>
            <person name="Mori K."/>
        </authorList>
    </citation>
    <scope>NUCLEOTIDE SEQUENCE [LARGE SCALE GENOMIC DNA]</scope>
    <source>
        <strain evidence="2 3">ATCC 51285</strain>
    </source>
</reference>
<keyword evidence="1" id="KW-1133">Transmembrane helix</keyword>
<feature type="transmembrane region" description="Helical" evidence="1">
    <location>
        <begin position="12"/>
        <end position="32"/>
    </location>
</feature>
<dbReference type="Proteomes" id="UP001589628">
    <property type="component" value="Unassembled WGS sequence"/>
</dbReference>
<proteinExistence type="predicted"/>
<feature type="transmembrane region" description="Helical" evidence="1">
    <location>
        <begin position="38"/>
        <end position="59"/>
    </location>
</feature>